<dbReference type="OrthoDB" id="1438991at2"/>
<dbReference type="Pfam" id="PF12729">
    <property type="entry name" value="4HB_MCP_1"/>
    <property type="match status" value="1"/>
</dbReference>
<dbReference type="AlphaFoldDB" id="A0A3S2VLV5"/>
<dbReference type="RefSeq" id="WP_127705492.1">
    <property type="nucleotide sequence ID" value="NZ_SACK01000005.1"/>
</dbReference>
<evidence type="ECO:0000313" key="3">
    <source>
        <dbReference type="Proteomes" id="UP000282759"/>
    </source>
</evidence>
<dbReference type="InterPro" id="IPR024478">
    <property type="entry name" value="HlyB_4HB_MCP"/>
</dbReference>
<reference evidence="2 3" key="1">
    <citation type="submission" date="2019-01" db="EMBL/GenBank/DDBJ databases">
        <authorList>
            <person name="Chen W.-M."/>
        </authorList>
    </citation>
    <scope>NUCLEOTIDE SEQUENCE [LARGE SCALE GENOMIC DNA]</scope>
    <source>
        <strain evidence="2 3">YBJ-36</strain>
    </source>
</reference>
<keyword evidence="3" id="KW-1185">Reference proteome</keyword>
<evidence type="ECO:0000259" key="1">
    <source>
        <dbReference type="Pfam" id="PF12729"/>
    </source>
</evidence>
<proteinExistence type="predicted"/>
<organism evidence="2 3">
    <name type="scientific">Mucilaginibacter limnophilus</name>
    <dbReference type="NCBI Taxonomy" id="1932778"/>
    <lineage>
        <taxon>Bacteria</taxon>
        <taxon>Pseudomonadati</taxon>
        <taxon>Bacteroidota</taxon>
        <taxon>Sphingobacteriia</taxon>
        <taxon>Sphingobacteriales</taxon>
        <taxon>Sphingobacteriaceae</taxon>
        <taxon>Mucilaginibacter</taxon>
    </lineage>
</organism>
<feature type="domain" description="Chemotaxis methyl-accepting receptor HlyB-like 4HB MCP" evidence="1">
    <location>
        <begin position="7"/>
        <end position="183"/>
    </location>
</feature>
<name>A0A3S2VLV5_9SPHI</name>
<sequence length="225" mass="25126">MKWTLFIQQKMKVAMLLFCVMFFVLLTGILGSKNLNSMNRSVNTIYNDRLIPAADVYYISHHLHNKMALLNDMLGKNNVDVNTVNQLKAIHNKISGLLSDFENTYLVKGETASIANFKHSYSTYNHAEATALGLIKSGEASAARLVYDNELKQAHKGSLKVLDQLINIQSNVGKDIIKQSEFNANVFNLLSKLQIVVAIVIGVLITRLVMSSRIANIPAENYKLN</sequence>
<protein>
    <recommendedName>
        <fullName evidence="1">Chemotaxis methyl-accepting receptor HlyB-like 4HB MCP domain-containing protein</fullName>
    </recommendedName>
</protein>
<dbReference type="Proteomes" id="UP000282759">
    <property type="component" value="Unassembled WGS sequence"/>
</dbReference>
<dbReference type="EMBL" id="SACK01000005">
    <property type="protein sequence ID" value="RVU00353.1"/>
    <property type="molecule type" value="Genomic_DNA"/>
</dbReference>
<evidence type="ECO:0000313" key="2">
    <source>
        <dbReference type="EMBL" id="RVU00353.1"/>
    </source>
</evidence>
<gene>
    <name evidence="2" type="ORF">EOD41_12800</name>
</gene>
<comment type="caution">
    <text evidence="2">The sequence shown here is derived from an EMBL/GenBank/DDBJ whole genome shotgun (WGS) entry which is preliminary data.</text>
</comment>
<accession>A0A3S2VLV5</accession>